<dbReference type="EMBL" id="JAUSUB010000037">
    <property type="protein sequence ID" value="MDQ0273316.1"/>
    <property type="molecule type" value="Genomic_DNA"/>
</dbReference>
<evidence type="ECO:0000313" key="1">
    <source>
        <dbReference type="EMBL" id="MDQ0273316.1"/>
    </source>
</evidence>
<comment type="caution">
    <text evidence="1">The sequence shown here is derived from an EMBL/GenBank/DDBJ whole genome shotgun (WGS) entry which is preliminary data.</text>
</comment>
<reference evidence="1 2" key="1">
    <citation type="submission" date="2023-07" db="EMBL/GenBank/DDBJ databases">
        <title>Genomic Encyclopedia of Type Strains, Phase IV (KMG-IV): sequencing the most valuable type-strain genomes for metagenomic binning, comparative biology and taxonomic classification.</title>
        <authorList>
            <person name="Goeker M."/>
        </authorList>
    </citation>
    <scope>NUCLEOTIDE SEQUENCE [LARGE SCALE GENOMIC DNA]</scope>
    <source>
        <strain evidence="1 2">DSM 23494</strain>
    </source>
</reference>
<keyword evidence="2" id="KW-1185">Reference proteome</keyword>
<gene>
    <name evidence="1" type="ORF">J2S17_005248</name>
</gene>
<dbReference type="RefSeq" id="WP_307479269.1">
    <property type="nucleotide sequence ID" value="NZ_JAUSUB010000037.1"/>
</dbReference>
<accession>A0ABU0APV1</accession>
<dbReference type="Proteomes" id="UP001238088">
    <property type="component" value="Unassembled WGS sequence"/>
</dbReference>
<proteinExistence type="predicted"/>
<sequence length="110" mass="12620">MGQLTKSHRFFPYVDLHNKSTLLKNELDKIGSISHDMLSGIKKELEASSGRLIEETINSLLAQHHNQESTINSQTTLMDTMASRYHYQINDINTQPLTVYYEEADIPLKK</sequence>
<name>A0ABU0APV1_9BACI</name>
<protein>
    <submittedName>
        <fullName evidence="1">Uncharacterized protein</fullName>
    </submittedName>
</protein>
<organism evidence="1 2">
    <name type="scientific">Cytobacillus purgationiresistens</name>
    <dbReference type="NCBI Taxonomy" id="863449"/>
    <lineage>
        <taxon>Bacteria</taxon>
        <taxon>Bacillati</taxon>
        <taxon>Bacillota</taxon>
        <taxon>Bacilli</taxon>
        <taxon>Bacillales</taxon>
        <taxon>Bacillaceae</taxon>
        <taxon>Cytobacillus</taxon>
    </lineage>
</organism>
<evidence type="ECO:0000313" key="2">
    <source>
        <dbReference type="Proteomes" id="UP001238088"/>
    </source>
</evidence>